<organism evidence="1 2">
    <name type="scientific">Petrolisthes cinctipes</name>
    <name type="common">Flat porcelain crab</name>
    <dbReference type="NCBI Taxonomy" id="88211"/>
    <lineage>
        <taxon>Eukaryota</taxon>
        <taxon>Metazoa</taxon>
        <taxon>Ecdysozoa</taxon>
        <taxon>Arthropoda</taxon>
        <taxon>Crustacea</taxon>
        <taxon>Multicrustacea</taxon>
        <taxon>Malacostraca</taxon>
        <taxon>Eumalacostraca</taxon>
        <taxon>Eucarida</taxon>
        <taxon>Decapoda</taxon>
        <taxon>Pleocyemata</taxon>
        <taxon>Anomura</taxon>
        <taxon>Galatheoidea</taxon>
        <taxon>Porcellanidae</taxon>
        <taxon>Petrolisthes</taxon>
    </lineage>
</organism>
<comment type="caution">
    <text evidence="1">The sequence shown here is derived from an EMBL/GenBank/DDBJ whole genome shotgun (WGS) entry which is preliminary data.</text>
</comment>
<evidence type="ECO:0000313" key="1">
    <source>
        <dbReference type="EMBL" id="KAK3887137.1"/>
    </source>
</evidence>
<dbReference type="Proteomes" id="UP001286313">
    <property type="component" value="Unassembled WGS sequence"/>
</dbReference>
<reference evidence="1" key="1">
    <citation type="submission" date="2023-10" db="EMBL/GenBank/DDBJ databases">
        <title>Genome assemblies of two species of porcelain crab, Petrolisthes cinctipes and Petrolisthes manimaculis (Anomura: Porcellanidae).</title>
        <authorList>
            <person name="Angst P."/>
        </authorList>
    </citation>
    <scope>NUCLEOTIDE SEQUENCE</scope>
    <source>
        <strain evidence="1">PB745_01</strain>
        <tissue evidence="1">Gill</tissue>
    </source>
</reference>
<dbReference type="EMBL" id="JAWQEG010000647">
    <property type="protein sequence ID" value="KAK3887137.1"/>
    <property type="molecule type" value="Genomic_DNA"/>
</dbReference>
<sequence>MQSIKKLKKPDDTGNVTNIVVSTPGVSQILHSKMQNLIKRLKKPKETGNVINIMMTTPGAGQIQLPKMLVGMIPHDWNSIMVKEVVNLLQQAGVNRRDQWLDIIEDTKCTDDVLTVIADHFPLPCTC</sequence>
<dbReference type="AlphaFoldDB" id="A0AAE1KX75"/>
<keyword evidence="2" id="KW-1185">Reference proteome</keyword>
<evidence type="ECO:0000313" key="2">
    <source>
        <dbReference type="Proteomes" id="UP001286313"/>
    </source>
</evidence>
<name>A0AAE1KX75_PETCI</name>
<gene>
    <name evidence="1" type="ORF">Pcinc_008727</name>
</gene>
<protein>
    <submittedName>
        <fullName evidence="1">Uncharacterized protein</fullName>
    </submittedName>
</protein>
<accession>A0AAE1KX75</accession>
<proteinExistence type="predicted"/>